<evidence type="ECO:0000313" key="2">
    <source>
        <dbReference type="Proteomes" id="UP001281147"/>
    </source>
</evidence>
<organism evidence="1 2">
    <name type="scientific">Vermiconidia calcicola</name>
    <dbReference type="NCBI Taxonomy" id="1690605"/>
    <lineage>
        <taxon>Eukaryota</taxon>
        <taxon>Fungi</taxon>
        <taxon>Dikarya</taxon>
        <taxon>Ascomycota</taxon>
        <taxon>Pezizomycotina</taxon>
        <taxon>Dothideomycetes</taxon>
        <taxon>Dothideomycetidae</taxon>
        <taxon>Mycosphaerellales</taxon>
        <taxon>Extremaceae</taxon>
        <taxon>Vermiconidia</taxon>
    </lineage>
</organism>
<dbReference type="Proteomes" id="UP001281147">
    <property type="component" value="Unassembled WGS sequence"/>
</dbReference>
<gene>
    <name evidence="1" type="ORF">LTR37_001756</name>
</gene>
<sequence length="83" mass="8661">MGPRKLLTIFGATGNQGGSVIDAVLARPELQEKYSLRGISRDPSSGKSKALADKGVEMAQANLDDAESMKTAIKGSYGVFGVC</sequence>
<comment type="caution">
    <text evidence="1">The sequence shown here is derived from an EMBL/GenBank/DDBJ whole genome shotgun (WGS) entry which is preliminary data.</text>
</comment>
<accession>A0ACC3NWE9</accession>
<name>A0ACC3NWE9_9PEZI</name>
<evidence type="ECO:0000313" key="1">
    <source>
        <dbReference type="EMBL" id="KAK3723504.1"/>
    </source>
</evidence>
<protein>
    <submittedName>
        <fullName evidence="1">Uncharacterized protein</fullName>
    </submittedName>
</protein>
<dbReference type="EMBL" id="JAUTXU010000009">
    <property type="protein sequence ID" value="KAK3723504.1"/>
    <property type="molecule type" value="Genomic_DNA"/>
</dbReference>
<proteinExistence type="predicted"/>
<keyword evidence="2" id="KW-1185">Reference proteome</keyword>
<reference evidence="1" key="1">
    <citation type="submission" date="2023-07" db="EMBL/GenBank/DDBJ databases">
        <title>Black Yeasts Isolated from many extreme environments.</title>
        <authorList>
            <person name="Coleine C."/>
            <person name="Stajich J.E."/>
            <person name="Selbmann L."/>
        </authorList>
    </citation>
    <scope>NUCLEOTIDE SEQUENCE</scope>
    <source>
        <strain evidence="1">CCFEE 5714</strain>
    </source>
</reference>